<dbReference type="AlphaFoldDB" id="A0AAW1UJ29"/>
<dbReference type="EMBL" id="JARQZJ010000091">
    <property type="protein sequence ID" value="KAK9883616.1"/>
    <property type="molecule type" value="Genomic_DNA"/>
</dbReference>
<accession>A0AAW1UJ29</accession>
<proteinExistence type="predicted"/>
<reference evidence="1 2" key="1">
    <citation type="submission" date="2023-03" db="EMBL/GenBank/DDBJ databases">
        <title>Genome insight into feeding habits of ladybird beetles.</title>
        <authorList>
            <person name="Li H.-S."/>
            <person name="Huang Y.-H."/>
            <person name="Pang H."/>
        </authorList>
    </citation>
    <scope>NUCLEOTIDE SEQUENCE [LARGE SCALE GENOMIC DNA]</scope>
    <source>
        <strain evidence="1">SYSU_2023b</strain>
        <tissue evidence="1">Whole body</tissue>
    </source>
</reference>
<organism evidence="1 2">
    <name type="scientific">Henosepilachna vigintioctopunctata</name>
    <dbReference type="NCBI Taxonomy" id="420089"/>
    <lineage>
        <taxon>Eukaryota</taxon>
        <taxon>Metazoa</taxon>
        <taxon>Ecdysozoa</taxon>
        <taxon>Arthropoda</taxon>
        <taxon>Hexapoda</taxon>
        <taxon>Insecta</taxon>
        <taxon>Pterygota</taxon>
        <taxon>Neoptera</taxon>
        <taxon>Endopterygota</taxon>
        <taxon>Coleoptera</taxon>
        <taxon>Polyphaga</taxon>
        <taxon>Cucujiformia</taxon>
        <taxon>Coccinelloidea</taxon>
        <taxon>Coccinellidae</taxon>
        <taxon>Epilachninae</taxon>
        <taxon>Epilachnini</taxon>
        <taxon>Henosepilachna</taxon>
    </lineage>
</organism>
<dbReference type="Proteomes" id="UP001431783">
    <property type="component" value="Unassembled WGS sequence"/>
</dbReference>
<name>A0AAW1UJ29_9CUCU</name>
<evidence type="ECO:0000313" key="2">
    <source>
        <dbReference type="Proteomes" id="UP001431783"/>
    </source>
</evidence>
<protein>
    <submittedName>
        <fullName evidence="1">Uncharacterized protein</fullName>
    </submittedName>
</protein>
<comment type="caution">
    <text evidence="1">The sequence shown here is derived from an EMBL/GenBank/DDBJ whole genome shotgun (WGS) entry which is preliminary data.</text>
</comment>
<keyword evidence="2" id="KW-1185">Reference proteome</keyword>
<evidence type="ECO:0000313" key="1">
    <source>
        <dbReference type="EMBL" id="KAK9883616.1"/>
    </source>
</evidence>
<gene>
    <name evidence="1" type="ORF">WA026_001789</name>
</gene>
<sequence>MELDKQPLHYHAADQNSAAQLLSNASKKPKCNGAANQSIIVDLCENSFEPTVGRWGSEWPS</sequence>